<dbReference type="AlphaFoldDB" id="A0A367E794"/>
<dbReference type="OrthoDB" id="4484556at2"/>
<dbReference type="Gene3D" id="3.40.50.150">
    <property type="entry name" value="Vaccinia Virus protein VP39"/>
    <property type="match status" value="1"/>
</dbReference>
<reference evidence="3 4" key="1">
    <citation type="submission" date="2018-06" db="EMBL/GenBank/DDBJ databases">
        <title>Streptomyces reniochalinae sp. nov. and Streptomyces diacarnus sp. nov. from marine sponges.</title>
        <authorList>
            <person name="Li L."/>
        </authorList>
    </citation>
    <scope>NUCLEOTIDE SEQUENCE [LARGE SCALE GENOMIC DNA]</scope>
    <source>
        <strain evidence="3 4">LHW50302</strain>
    </source>
</reference>
<feature type="compositionally biased region" description="Polar residues" evidence="1">
    <location>
        <begin position="272"/>
        <end position="281"/>
    </location>
</feature>
<keyword evidence="3" id="KW-0489">Methyltransferase</keyword>
<dbReference type="GO" id="GO:0008168">
    <property type="term" value="F:methyltransferase activity"/>
    <property type="evidence" value="ECO:0007669"/>
    <property type="project" value="UniProtKB-KW"/>
</dbReference>
<accession>A0A367E794</accession>
<organism evidence="3 4">
    <name type="scientific">Streptomyces reniochalinae</name>
    <dbReference type="NCBI Taxonomy" id="2250578"/>
    <lineage>
        <taxon>Bacteria</taxon>
        <taxon>Bacillati</taxon>
        <taxon>Actinomycetota</taxon>
        <taxon>Actinomycetes</taxon>
        <taxon>Kitasatosporales</taxon>
        <taxon>Streptomycetaceae</taxon>
        <taxon>Streptomyces</taxon>
    </lineage>
</organism>
<dbReference type="Proteomes" id="UP000253507">
    <property type="component" value="Unassembled WGS sequence"/>
</dbReference>
<comment type="caution">
    <text evidence="3">The sequence shown here is derived from an EMBL/GenBank/DDBJ whole genome shotgun (WGS) entry which is preliminary data.</text>
</comment>
<feature type="region of interest" description="Disordered" evidence="1">
    <location>
        <begin position="257"/>
        <end position="281"/>
    </location>
</feature>
<dbReference type="GO" id="GO:0032259">
    <property type="term" value="P:methylation"/>
    <property type="evidence" value="ECO:0007669"/>
    <property type="project" value="UniProtKB-KW"/>
</dbReference>
<evidence type="ECO:0000256" key="1">
    <source>
        <dbReference type="SAM" id="MobiDB-lite"/>
    </source>
</evidence>
<keyword evidence="3" id="KW-0808">Transferase</keyword>
<proteinExistence type="predicted"/>
<keyword evidence="4" id="KW-1185">Reference proteome</keyword>
<evidence type="ECO:0000259" key="2">
    <source>
        <dbReference type="Pfam" id="PF13649"/>
    </source>
</evidence>
<name>A0A367E794_9ACTN</name>
<dbReference type="EMBL" id="QOIM01000052">
    <property type="protein sequence ID" value="RCG13565.1"/>
    <property type="molecule type" value="Genomic_DNA"/>
</dbReference>
<dbReference type="Pfam" id="PF13649">
    <property type="entry name" value="Methyltransf_25"/>
    <property type="match status" value="1"/>
</dbReference>
<dbReference type="InterPro" id="IPR041698">
    <property type="entry name" value="Methyltransf_25"/>
</dbReference>
<feature type="domain" description="Methyltransferase" evidence="2">
    <location>
        <begin position="94"/>
        <end position="181"/>
    </location>
</feature>
<dbReference type="InterPro" id="IPR029063">
    <property type="entry name" value="SAM-dependent_MTases_sf"/>
</dbReference>
<feature type="region of interest" description="Disordered" evidence="1">
    <location>
        <begin position="1"/>
        <end position="35"/>
    </location>
</feature>
<sequence>MTAPTTIHQAAPPHQPAAPDQPSGPAPGAAGSAAPCGPRPCWSADPYTDALRSGHGPLFLRRTDGWLLPLDVERWCASADAADLSVLRLCEGSVLDVGCGPGRLVAALAGLGSRALGIDVSQEAVTRTVGLGATALCRSVFEALPGEGRWGSVLLLDGNIGIGGRPGALLDRCGELLAPGGLLLAEAAPVDVDERVEVRIDDGRGAGEPVGQPFPWARVGARALLRYAAHAGWSRAAQWESGGRSFLALRRSRTAPPAVRTASHSAEAAKSPTVSHSQCSA</sequence>
<feature type="compositionally biased region" description="Low complexity" evidence="1">
    <location>
        <begin position="8"/>
        <end position="35"/>
    </location>
</feature>
<protein>
    <submittedName>
        <fullName evidence="3">Class I SAM-dependent methyltransferase</fullName>
    </submittedName>
</protein>
<dbReference type="SUPFAM" id="SSF53335">
    <property type="entry name" value="S-adenosyl-L-methionine-dependent methyltransferases"/>
    <property type="match status" value="1"/>
</dbReference>
<evidence type="ECO:0000313" key="4">
    <source>
        <dbReference type="Proteomes" id="UP000253507"/>
    </source>
</evidence>
<gene>
    <name evidence="3" type="ORF">DQ392_31945</name>
</gene>
<dbReference type="RefSeq" id="WP_114019203.1">
    <property type="nucleotide sequence ID" value="NZ_QOIM01000052.1"/>
</dbReference>
<dbReference type="CDD" id="cd02440">
    <property type="entry name" value="AdoMet_MTases"/>
    <property type="match status" value="1"/>
</dbReference>
<evidence type="ECO:0000313" key="3">
    <source>
        <dbReference type="EMBL" id="RCG13565.1"/>
    </source>
</evidence>